<evidence type="ECO:0008006" key="11">
    <source>
        <dbReference type="Google" id="ProtNLM"/>
    </source>
</evidence>
<evidence type="ECO:0000256" key="3">
    <source>
        <dbReference type="ARBA" id="ARBA00022692"/>
    </source>
</evidence>
<organism evidence="9 10">
    <name type="scientific">Papaver nudicaule</name>
    <name type="common">Iceland poppy</name>
    <dbReference type="NCBI Taxonomy" id="74823"/>
    <lineage>
        <taxon>Eukaryota</taxon>
        <taxon>Viridiplantae</taxon>
        <taxon>Streptophyta</taxon>
        <taxon>Embryophyta</taxon>
        <taxon>Tracheophyta</taxon>
        <taxon>Spermatophyta</taxon>
        <taxon>Magnoliopsida</taxon>
        <taxon>Ranunculales</taxon>
        <taxon>Papaveraceae</taxon>
        <taxon>Papaveroideae</taxon>
        <taxon>Papaver</taxon>
    </lineage>
</organism>
<feature type="transmembrane region" description="Helical" evidence="8">
    <location>
        <begin position="122"/>
        <end position="141"/>
    </location>
</feature>
<evidence type="ECO:0000256" key="2">
    <source>
        <dbReference type="ARBA" id="ARBA00005748"/>
    </source>
</evidence>
<comment type="similarity">
    <text evidence="2">Belongs to the NEMP family.</text>
</comment>
<dbReference type="PANTHER" id="PTHR31587:SF4">
    <property type="entry name" value="TRANSMEMBRANE PROTEIN (DUF2215)"/>
    <property type="match status" value="1"/>
</dbReference>
<dbReference type="GO" id="GO:0005637">
    <property type="term" value="C:nuclear inner membrane"/>
    <property type="evidence" value="ECO:0007669"/>
    <property type="project" value="UniProtKB-SubCell"/>
</dbReference>
<keyword evidence="4" id="KW-0732">Signal</keyword>
<dbReference type="Proteomes" id="UP001177140">
    <property type="component" value="Unassembled WGS sequence"/>
</dbReference>
<evidence type="ECO:0000256" key="8">
    <source>
        <dbReference type="SAM" id="Phobius"/>
    </source>
</evidence>
<keyword evidence="3 8" id="KW-0812">Transmembrane</keyword>
<protein>
    <recommendedName>
        <fullName evidence="11">Transmembrane protein 194</fullName>
    </recommendedName>
</protein>
<dbReference type="Pfam" id="PF10225">
    <property type="entry name" value="NEMP"/>
    <property type="match status" value="1"/>
</dbReference>
<keyword evidence="10" id="KW-1185">Reference proteome</keyword>
<evidence type="ECO:0000256" key="6">
    <source>
        <dbReference type="ARBA" id="ARBA00023136"/>
    </source>
</evidence>
<reference evidence="9" key="1">
    <citation type="submission" date="2022-03" db="EMBL/GenBank/DDBJ databases">
        <title>A functionally conserved STORR gene fusion in Papaver species that diverged 16.8 million years ago.</title>
        <authorList>
            <person name="Catania T."/>
        </authorList>
    </citation>
    <scope>NUCLEOTIDE SEQUENCE</scope>
    <source>
        <strain evidence="9">S-191538</strain>
    </source>
</reference>
<feature type="transmembrane region" description="Helical" evidence="8">
    <location>
        <begin position="96"/>
        <end position="116"/>
    </location>
</feature>
<feature type="non-terminal residue" evidence="9">
    <location>
        <position position="335"/>
    </location>
</feature>
<evidence type="ECO:0000256" key="4">
    <source>
        <dbReference type="ARBA" id="ARBA00022729"/>
    </source>
</evidence>
<keyword evidence="5 8" id="KW-1133">Transmembrane helix</keyword>
<feature type="transmembrane region" description="Helical" evidence="8">
    <location>
        <begin position="153"/>
        <end position="174"/>
    </location>
</feature>
<evidence type="ECO:0000256" key="5">
    <source>
        <dbReference type="ARBA" id="ARBA00022989"/>
    </source>
</evidence>
<feature type="transmembrane region" description="Helical" evidence="8">
    <location>
        <begin position="194"/>
        <end position="215"/>
    </location>
</feature>
<keyword evidence="7" id="KW-0539">Nucleus</keyword>
<evidence type="ECO:0000313" key="10">
    <source>
        <dbReference type="Proteomes" id="UP001177140"/>
    </source>
</evidence>
<feature type="transmembrane region" description="Helical" evidence="8">
    <location>
        <begin position="227"/>
        <end position="248"/>
    </location>
</feature>
<gene>
    <name evidence="9" type="ORF">MKW94_013776</name>
</gene>
<comment type="caution">
    <text evidence="9">The sequence shown here is derived from an EMBL/GenBank/DDBJ whole genome shotgun (WGS) entry which is preliminary data.</text>
</comment>
<evidence type="ECO:0000256" key="7">
    <source>
        <dbReference type="ARBA" id="ARBA00023242"/>
    </source>
</evidence>
<accession>A0AA41V1I4</accession>
<evidence type="ECO:0000313" key="9">
    <source>
        <dbReference type="EMBL" id="MCL7028039.1"/>
    </source>
</evidence>
<dbReference type="AlphaFoldDB" id="A0AA41V1I4"/>
<sequence>RVRLSGVSRLKNLKKYANTVKVKVSIVDSSRPNAVDVCFHRNISLGVGMCNRSHWEKLVKGVWSRSMSPYDIKLLDIRMPGRSVANVEVSVEEEFFLYRIIFLVLGLILLTLAPILSQSLTFYYGGAMTLGVILVVLMVLFQGMKLLPTGRKNSFAIFVYSSLVGMGSFLLRYLPGLLKSVLVEIGVSEDMYNPLVMVLSVCLLLAGAWLGFWVVRKLVLTEEGSIDSSVAVFVAWSIRIISAVLIIQSSMDPLLAAEALFSGILISSILRRIATLRSLRRMFKHLFRTAKSNHKRSQSQDYSLSEDSHDDYLHRRRTSLNLSPSSPAAGLHIFG</sequence>
<dbReference type="EMBL" id="JAJJMA010074944">
    <property type="protein sequence ID" value="MCL7028039.1"/>
    <property type="molecule type" value="Genomic_DNA"/>
</dbReference>
<dbReference type="InterPro" id="IPR019358">
    <property type="entry name" value="NEMP_fam"/>
</dbReference>
<feature type="transmembrane region" description="Helical" evidence="8">
    <location>
        <begin position="254"/>
        <end position="274"/>
    </location>
</feature>
<keyword evidence="6 8" id="KW-0472">Membrane</keyword>
<proteinExistence type="inferred from homology"/>
<dbReference type="PANTHER" id="PTHR31587">
    <property type="entry name" value="TRANSMEMBRANE PROTEIN (DUF2215)"/>
    <property type="match status" value="1"/>
</dbReference>
<name>A0AA41V1I4_PAPNU</name>
<evidence type="ECO:0000256" key="1">
    <source>
        <dbReference type="ARBA" id="ARBA00004575"/>
    </source>
</evidence>
<comment type="subcellular location">
    <subcellularLocation>
        <location evidence="1">Nucleus inner membrane</location>
        <topology evidence="1">Multi-pass membrane protein</topology>
        <orientation evidence="1">Nucleoplasmic side</orientation>
    </subcellularLocation>
</comment>